<sequence length="499" mass="53859">MGLGLGGQPGIGMQPAGLGLGLGAQPGLGLGGGLGTQPAGLGLGLGAQPGLGGLPPMGGLGGLPPMGGLGGLPPMGGLGGLPPLGVNAPQEETVTEVEQVGEKKKRKRQKKKIMISQSAFFTHENEEKANAMLSKIADDAVLVFDCGSSFIKVGVAGEEQPRKVIPTCYCTIEDEDYEGGERKEFGYKAIDEDEGLVWPLDPRKDTDWDGLLAIIQNIYENELDGCDPASHPVVMTELPNMNEVATDKIKSMMFNDLNVPFLKIVNPALMALYAEGKETGVVVEIGNRMQIVPAVDGYVIDSAITKIKGNVSGLTEYMSRLLRACGYIYTTSAQMELVRAIKESVCYVALDYDAEMKKKAKDVMKEFQVPGNENTSKFFQERFQCPEALFQPEKVGIDAEGVPSMLFSTIKKCPLTSRRPLLNHIILSGGSTLFPGLPERLEKELKQLCTENKMNPRDVKISALQNRKYLAWTGAALLAGMSTLLDEEKCTKDYYQDNC</sequence>
<dbReference type="SUPFAM" id="SSF53067">
    <property type="entry name" value="Actin-like ATPase domain"/>
    <property type="match status" value="2"/>
</dbReference>
<gene>
    <name evidence="3" type="ORF">EHI8A_144990</name>
</gene>
<evidence type="ECO:0000313" key="4">
    <source>
        <dbReference type="Proteomes" id="UP000030781"/>
    </source>
</evidence>
<reference evidence="3 4" key="1">
    <citation type="submission" date="2013-01" db="EMBL/GenBank/DDBJ databases">
        <authorList>
            <person name="Hannick L."/>
            <person name="Zafar N."/>
            <person name="Lorenzi H."/>
            <person name="Ali I.A."/>
            <person name="Petri W.P."/>
            <person name="Caler E."/>
        </authorList>
    </citation>
    <scope>NUCLEOTIDE SEQUENCE [LARGE SCALE GENOMIC DNA]</scope>
    <source>
        <strain evidence="4">HM3:IMSS-B</strain>
    </source>
</reference>
<dbReference type="PANTHER" id="PTHR11937">
    <property type="entry name" value="ACTIN"/>
    <property type="match status" value="1"/>
</dbReference>
<dbReference type="Gene3D" id="3.90.640.10">
    <property type="entry name" value="Actin, Chain A, domain 4"/>
    <property type="match status" value="1"/>
</dbReference>
<evidence type="ECO:0000256" key="1">
    <source>
        <dbReference type="ARBA" id="ARBA00025474"/>
    </source>
</evidence>
<dbReference type="InterPro" id="IPR043129">
    <property type="entry name" value="ATPase_NBD"/>
</dbReference>
<dbReference type="EMBL" id="KB611336">
    <property type="protein sequence ID" value="EMH73262.1"/>
    <property type="molecule type" value="Genomic_DNA"/>
</dbReference>
<dbReference type="Gene3D" id="3.30.420.40">
    <property type="match status" value="2"/>
</dbReference>
<dbReference type="AlphaFoldDB" id="M3UQY4"/>
<comment type="function">
    <text evidence="1">Actins are highly conserved proteins that are involved in various types of cell motility and are ubiquitously expressed in all eukaryotic cells. Multiple isoforms are involved in various cellular functions such as cytoskeleton structure, cell mobility, chromosome movement and muscle contraction.</text>
</comment>
<accession>M3UQY4</accession>
<dbReference type="Pfam" id="PF00022">
    <property type="entry name" value="Actin"/>
    <property type="match status" value="1"/>
</dbReference>
<evidence type="ECO:0000256" key="2">
    <source>
        <dbReference type="RuleBase" id="RU000487"/>
    </source>
</evidence>
<proteinExistence type="inferred from homology"/>
<dbReference type="InterPro" id="IPR004000">
    <property type="entry name" value="Actin"/>
</dbReference>
<evidence type="ECO:0000313" key="3">
    <source>
        <dbReference type="EMBL" id="EMH73262.1"/>
    </source>
</evidence>
<dbReference type="OrthoDB" id="30156at2759"/>
<dbReference type="FunFam" id="3.90.640.10:FF:000007">
    <property type="entry name" value="Actin like 7B"/>
    <property type="match status" value="1"/>
</dbReference>
<organism evidence="3 4">
    <name type="scientific">Entamoeba histolytica HM-1:IMSS-B</name>
    <dbReference type="NCBI Taxonomy" id="885319"/>
    <lineage>
        <taxon>Eukaryota</taxon>
        <taxon>Amoebozoa</taxon>
        <taxon>Evosea</taxon>
        <taxon>Archamoebae</taxon>
        <taxon>Mastigamoebida</taxon>
        <taxon>Entamoebidae</taxon>
        <taxon>Entamoeba</taxon>
    </lineage>
</organism>
<comment type="similarity">
    <text evidence="2">Belongs to the actin family.</text>
</comment>
<dbReference type="SMART" id="SM00268">
    <property type="entry name" value="ACTIN"/>
    <property type="match status" value="1"/>
</dbReference>
<protein>
    <submittedName>
        <fullName evidence="3">Actin subfamily protein</fullName>
    </submittedName>
</protein>
<dbReference type="Proteomes" id="UP000030781">
    <property type="component" value="Unassembled WGS sequence"/>
</dbReference>
<dbReference type="VEuPathDB" id="AmoebaDB:EHI8A_144990"/>
<name>M3UQY4_ENTH1</name>